<gene>
    <name evidence="3" type="ORF">EWB00_001690</name>
</gene>
<feature type="chain" id="PRO_5021394206" evidence="2">
    <location>
        <begin position="22"/>
        <end position="254"/>
    </location>
</feature>
<dbReference type="EMBL" id="SKCS01000159">
    <property type="protein sequence ID" value="TNN15028.1"/>
    <property type="molecule type" value="Genomic_DNA"/>
</dbReference>
<keyword evidence="1" id="KW-0812">Transmembrane</keyword>
<feature type="signal peptide" evidence="2">
    <location>
        <begin position="1"/>
        <end position="21"/>
    </location>
</feature>
<keyword evidence="1" id="KW-1133">Transmembrane helix</keyword>
<feature type="transmembrane region" description="Helical" evidence="1">
    <location>
        <begin position="180"/>
        <end position="208"/>
    </location>
</feature>
<dbReference type="OrthoDB" id="6324679at2759"/>
<reference evidence="3 4" key="1">
    <citation type="submission" date="2019-03" db="EMBL/GenBank/DDBJ databases">
        <title>An improved genome assembly of the fluke Schistosoma japonicum.</title>
        <authorList>
            <person name="Hu W."/>
            <person name="Luo F."/>
            <person name="Yin M."/>
            <person name="Mo X."/>
            <person name="Sun C."/>
            <person name="Wu Q."/>
            <person name="Zhu B."/>
            <person name="Xiang M."/>
            <person name="Wang J."/>
            <person name="Wang Y."/>
            <person name="Zhang T."/>
            <person name="Xu B."/>
            <person name="Zheng H."/>
            <person name="Feng Z."/>
        </authorList>
    </citation>
    <scope>NUCLEOTIDE SEQUENCE [LARGE SCALE GENOMIC DNA]</scope>
    <source>
        <strain evidence="3">HuSjv2</strain>
        <tissue evidence="3">Worms</tissue>
    </source>
</reference>
<feature type="transmembrane region" description="Helical" evidence="1">
    <location>
        <begin position="118"/>
        <end position="140"/>
    </location>
</feature>
<comment type="caution">
    <text evidence="3">The sequence shown here is derived from an EMBL/GenBank/DDBJ whole genome shotgun (WGS) entry which is preliminary data.</text>
</comment>
<evidence type="ECO:0000256" key="2">
    <source>
        <dbReference type="SAM" id="SignalP"/>
    </source>
</evidence>
<evidence type="ECO:0000256" key="1">
    <source>
        <dbReference type="SAM" id="Phobius"/>
    </source>
</evidence>
<keyword evidence="2" id="KW-0732">Signal</keyword>
<keyword evidence="4" id="KW-1185">Reference proteome</keyword>
<evidence type="ECO:0000313" key="3">
    <source>
        <dbReference type="EMBL" id="TNN15028.1"/>
    </source>
</evidence>
<dbReference type="AlphaFoldDB" id="A0A4Z2DF29"/>
<keyword evidence="1" id="KW-0472">Membrane</keyword>
<feature type="transmembrane region" description="Helical" evidence="1">
    <location>
        <begin position="152"/>
        <end position="174"/>
    </location>
</feature>
<accession>A0A4Z2DF29</accession>
<protein>
    <submittedName>
        <fullName evidence="3">Uncharacterized protein</fullName>
    </submittedName>
</protein>
<feature type="transmembrane region" description="Helical" evidence="1">
    <location>
        <begin position="95"/>
        <end position="112"/>
    </location>
</feature>
<feature type="transmembrane region" description="Helical" evidence="1">
    <location>
        <begin position="63"/>
        <end position="83"/>
    </location>
</feature>
<proteinExistence type="predicted"/>
<sequence>MMIHFIYTFIMVQSFVGQLFSDYNNFIDSSLSSFWTKSFSSEDRNNNSTCSPILSSITWGNPILIIGLTCLIVGLLMGLVIILIKKLHTPSTRNYVVIFIAIIIMIPGIASLSLFDKWYYSVISEAVAFVTTVLAIITGMKLKIISVKWRKVLFAIACLFTITEIIFTIVGIIFKTDDRLRIVFQILSCATWCCTVFIVVSSTVWYLISHYDGIRYSMLFCAVCAWYEFALADINLQFVFIVSGCTKETNAFKL</sequence>
<dbReference type="Proteomes" id="UP000311919">
    <property type="component" value="Unassembled WGS sequence"/>
</dbReference>
<evidence type="ECO:0000313" key="4">
    <source>
        <dbReference type="Proteomes" id="UP000311919"/>
    </source>
</evidence>
<name>A0A4Z2DF29_SCHJA</name>
<organism evidence="3 4">
    <name type="scientific">Schistosoma japonicum</name>
    <name type="common">Blood fluke</name>
    <dbReference type="NCBI Taxonomy" id="6182"/>
    <lineage>
        <taxon>Eukaryota</taxon>
        <taxon>Metazoa</taxon>
        <taxon>Spiralia</taxon>
        <taxon>Lophotrochozoa</taxon>
        <taxon>Platyhelminthes</taxon>
        <taxon>Trematoda</taxon>
        <taxon>Digenea</taxon>
        <taxon>Strigeidida</taxon>
        <taxon>Schistosomatoidea</taxon>
        <taxon>Schistosomatidae</taxon>
        <taxon>Schistosoma</taxon>
    </lineage>
</organism>